<dbReference type="RefSeq" id="WP_115579181.1">
    <property type="nucleotide sequence ID" value="NZ_NXLX01000011.1"/>
</dbReference>
<reference evidence="1 2" key="1">
    <citation type="submission" date="2018-04" db="EMBL/GenBank/DDBJ databases">
        <title>Novel Campyloabacter and Helicobacter Species and Strains.</title>
        <authorList>
            <person name="Mannion A.J."/>
            <person name="Shen Z."/>
            <person name="Fox J.G."/>
        </authorList>
    </citation>
    <scope>NUCLEOTIDE SEQUENCE [LARGE SCALE GENOMIC DNA]</scope>
    <source>
        <strain evidence="1 2">MIT 04-9362</strain>
    </source>
</reference>
<comment type="caution">
    <text evidence="1">The sequence shown here is derived from an EMBL/GenBank/DDBJ whole genome shotgun (WGS) entry which is preliminary data.</text>
</comment>
<protein>
    <submittedName>
        <fullName evidence="1">Rod binding protein</fullName>
    </submittedName>
</protein>
<dbReference type="AlphaFoldDB" id="A0A3D8J8X1"/>
<accession>A0A3D8J8X1</accession>
<name>A0A3D8J8X1_9HELI</name>
<sequence length="97" mass="10951">MKIDVSQSLYVAQKKAPKVDAKNDKKLKEQTDAFEALVLKTLLDTALKLENPLYPKEAGSDIYQSMYKDTLSEQLSGGFGYSELLFNFLKEQQAGKR</sequence>
<gene>
    <name evidence="1" type="ORF">CQA57_05235</name>
</gene>
<evidence type="ECO:0000313" key="1">
    <source>
        <dbReference type="EMBL" id="RDU73291.1"/>
    </source>
</evidence>
<dbReference type="PIRSF" id="PIRSF007248">
    <property type="entry name" value="UCP007248"/>
    <property type="match status" value="1"/>
</dbReference>
<dbReference type="EMBL" id="NXLX01000011">
    <property type="protein sequence ID" value="RDU73291.1"/>
    <property type="molecule type" value="Genomic_DNA"/>
</dbReference>
<organism evidence="1 2">
    <name type="scientific">Helicobacter anseris</name>
    <dbReference type="NCBI Taxonomy" id="375926"/>
    <lineage>
        <taxon>Bacteria</taxon>
        <taxon>Pseudomonadati</taxon>
        <taxon>Campylobacterota</taxon>
        <taxon>Epsilonproteobacteria</taxon>
        <taxon>Campylobacterales</taxon>
        <taxon>Helicobacteraceae</taxon>
        <taxon>Helicobacter</taxon>
    </lineage>
</organism>
<evidence type="ECO:0000313" key="2">
    <source>
        <dbReference type="Proteomes" id="UP000256695"/>
    </source>
</evidence>
<keyword evidence="2" id="KW-1185">Reference proteome</keyword>
<proteinExistence type="predicted"/>
<dbReference type="OrthoDB" id="5324665at2"/>
<dbReference type="InterPro" id="IPR016511">
    <property type="entry name" value="UCP007248"/>
</dbReference>
<dbReference type="Proteomes" id="UP000256695">
    <property type="component" value="Unassembled WGS sequence"/>
</dbReference>